<accession>A0A3G9J349</accession>
<keyword evidence="2" id="KW-1185">Reference proteome</keyword>
<reference evidence="1 2" key="1">
    <citation type="submission" date="2018-11" db="EMBL/GenBank/DDBJ databases">
        <title>Complete genome sequence of Paenibacillus baekrokdamisoli strain KCTC 33723.</title>
        <authorList>
            <person name="Kang S.W."/>
            <person name="Lee K.C."/>
            <person name="Kim K.K."/>
            <person name="Kim J.S."/>
            <person name="Kim D.S."/>
            <person name="Ko S.H."/>
            <person name="Yang S.H."/>
            <person name="Lee J.S."/>
        </authorList>
    </citation>
    <scope>NUCLEOTIDE SEQUENCE [LARGE SCALE GENOMIC DNA]</scope>
    <source>
        <strain evidence="1 2">KCTC 33723</strain>
    </source>
</reference>
<evidence type="ECO:0000313" key="2">
    <source>
        <dbReference type="Proteomes" id="UP000275368"/>
    </source>
</evidence>
<dbReference type="AlphaFoldDB" id="A0A3G9J349"/>
<dbReference type="EMBL" id="AP019308">
    <property type="protein sequence ID" value="BBH20241.1"/>
    <property type="molecule type" value="Genomic_DNA"/>
</dbReference>
<proteinExistence type="predicted"/>
<organism evidence="1 2">
    <name type="scientific">Paenibacillus baekrokdamisoli</name>
    <dbReference type="NCBI Taxonomy" id="1712516"/>
    <lineage>
        <taxon>Bacteria</taxon>
        <taxon>Bacillati</taxon>
        <taxon>Bacillota</taxon>
        <taxon>Bacilli</taxon>
        <taxon>Bacillales</taxon>
        <taxon>Paenibacillaceae</taxon>
        <taxon>Paenibacillus</taxon>
    </lineage>
</organism>
<dbReference type="Proteomes" id="UP000275368">
    <property type="component" value="Chromosome"/>
</dbReference>
<name>A0A3G9J349_9BACL</name>
<sequence>MFERPHQWMKKLNLTPDLNDLPHSTRTFEDGGKFRVEIPEVENPGVFEVMIEEADKLGVPVHRVSQGTGIMKLLDKDLRQMAAIGADRGIEVFLFIGVRGDTGMGAQARSEAGGSTRKRLQGATQLLYALEDVKRAIDAGIRGFLISDEGLIWVLSQLRELGEIPADVVIKTSVSMGYGTPASAKVLENLGIDSFNLPVDLSLGTIAALRHSIQTPMDLYIEAPTGMGGSNRFYELQDIVNIAAPVNLKFGLSTEELTDPIGIHTQEKADLQVRERIRLAAIGLEILSHDGYMSFISPNVKNRKGVPVIV</sequence>
<gene>
    <name evidence="1" type="ORF">Back11_15860</name>
</gene>
<dbReference type="OrthoDB" id="244056at2"/>
<evidence type="ECO:0000313" key="1">
    <source>
        <dbReference type="EMBL" id="BBH20241.1"/>
    </source>
</evidence>
<protein>
    <submittedName>
        <fullName evidence="1">Uncharacterized protein</fullName>
    </submittedName>
</protein>
<dbReference type="KEGG" id="pbk:Back11_15860"/>